<comment type="caution">
    <text evidence="3">The sequence shown here is derived from an EMBL/GenBank/DDBJ whole genome shotgun (WGS) entry which is preliminary data.</text>
</comment>
<dbReference type="PATRIC" id="fig|1235279.3.peg.3215"/>
<dbReference type="Gene3D" id="3.30.420.10">
    <property type="entry name" value="Ribonuclease H-like superfamily/Ribonuclease H"/>
    <property type="match status" value="1"/>
</dbReference>
<dbReference type="PANTHER" id="PTHR46889:SF4">
    <property type="entry name" value="TRANSPOSASE INSO FOR INSERTION SEQUENCE ELEMENT IS911B-RELATED"/>
    <property type="match status" value="1"/>
</dbReference>
<dbReference type="InterPro" id="IPR048020">
    <property type="entry name" value="Transpos_IS3"/>
</dbReference>
<dbReference type="PANTHER" id="PTHR46889">
    <property type="entry name" value="TRANSPOSASE INSF FOR INSERTION SEQUENCE IS3B-RELATED"/>
    <property type="match status" value="1"/>
</dbReference>
<dbReference type="SUPFAM" id="SSF53098">
    <property type="entry name" value="Ribonuclease H-like"/>
    <property type="match status" value="1"/>
</dbReference>
<dbReference type="Pfam" id="PF13276">
    <property type="entry name" value="HTH_21"/>
    <property type="match status" value="1"/>
</dbReference>
<dbReference type="GO" id="GO:0003676">
    <property type="term" value="F:nucleic acid binding"/>
    <property type="evidence" value="ECO:0007669"/>
    <property type="project" value="InterPro"/>
</dbReference>
<reference evidence="3 4" key="1">
    <citation type="journal article" date="2013" name="Genome Announc.">
        <title>Draft Genome Sequence of Bhargavaea cecembensis Strain DSE10T, Isolated from a Deep-Sea Sediment Sample Collected at a Depth of 5,904 m from the Chagos-Laccadive Ridge System in the Indian Ocean.</title>
        <authorList>
            <person name="Shivaji S."/>
            <person name="Ara S."/>
            <person name="Begum Z."/>
            <person name="Ruth M."/>
            <person name="Singh A."/>
            <person name="Kumar Pinnaka A."/>
        </authorList>
    </citation>
    <scope>NUCLEOTIDE SEQUENCE [LARGE SCALE GENOMIC DNA]</scope>
    <source>
        <strain evidence="3 4">DSE10</strain>
    </source>
</reference>
<dbReference type="EMBL" id="AOFT01000035">
    <property type="protein sequence ID" value="EMR04842.1"/>
    <property type="molecule type" value="Genomic_DNA"/>
</dbReference>
<keyword evidence="4" id="KW-1185">Reference proteome</keyword>
<protein>
    <submittedName>
        <fullName evidence="3">Integrase core domain protein</fullName>
    </submittedName>
</protein>
<dbReference type="PROSITE" id="PS50994">
    <property type="entry name" value="INTEGRASE"/>
    <property type="match status" value="1"/>
</dbReference>
<dbReference type="InterPro" id="IPR001584">
    <property type="entry name" value="Integrase_cat-core"/>
</dbReference>
<organism evidence="3 4">
    <name type="scientific">Bhargavaea cecembensis DSE10</name>
    <dbReference type="NCBI Taxonomy" id="1235279"/>
    <lineage>
        <taxon>Bacteria</taxon>
        <taxon>Bacillati</taxon>
        <taxon>Bacillota</taxon>
        <taxon>Bacilli</taxon>
        <taxon>Bacillales</taxon>
        <taxon>Caryophanaceae</taxon>
        <taxon>Bhargavaea</taxon>
    </lineage>
</organism>
<evidence type="ECO:0000313" key="3">
    <source>
        <dbReference type="EMBL" id="EMR04842.1"/>
    </source>
</evidence>
<dbReference type="InterPro" id="IPR025948">
    <property type="entry name" value="HTH-like_dom"/>
</dbReference>
<dbReference type="InterPro" id="IPR012337">
    <property type="entry name" value="RNaseH-like_sf"/>
</dbReference>
<dbReference type="Pfam" id="PF00665">
    <property type="entry name" value="rve"/>
    <property type="match status" value="1"/>
</dbReference>
<evidence type="ECO:0000256" key="1">
    <source>
        <dbReference type="ARBA" id="ARBA00002286"/>
    </source>
</evidence>
<accession>M7NC72</accession>
<name>M7NC72_9BACL</name>
<dbReference type="AlphaFoldDB" id="M7NC72"/>
<dbReference type="Pfam" id="PF13333">
    <property type="entry name" value="rve_2"/>
    <property type="match status" value="1"/>
</dbReference>
<dbReference type="eggNOG" id="COG2801">
    <property type="taxonomic scope" value="Bacteria"/>
</dbReference>
<feature type="domain" description="Integrase catalytic" evidence="2">
    <location>
        <begin position="97"/>
        <end position="272"/>
    </location>
</feature>
<evidence type="ECO:0000313" key="4">
    <source>
        <dbReference type="Proteomes" id="UP000011919"/>
    </source>
</evidence>
<gene>
    <name evidence="3" type="ORF">C772_03229</name>
</gene>
<comment type="function">
    <text evidence="1">Involved in the transposition of the insertion sequence.</text>
</comment>
<dbReference type="InterPro" id="IPR036397">
    <property type="entry name" value="RNaseH_sf"/>
</dbReference>
<dbReference type="GO" id="GO:0015074">
    <property type="term" value="P:DNA integration"/>
    <property type="evidence" value="ECO:0007669"/>
    <property type="project" value="InterPro"/>
</dbReference>
<proteinExistence type="predicted"/>
<dbReference type="NCBIfam" id="NF033516">
    <property type="entry name" value="transpos_IS3"/>
    <property type="match status" value="1"/>
</dbReference>
<dbReference type="Proteomes" id="UP000011919">
    <property type="component" value="Unassembled WGS sequence"/>
</dbReference>
<dbReference type="InterPro" id="IPR050900">
    <property type="entry name" value="Transposase_IS3/IS150/IS904"/>
</dbReference>
<evidence type="ECO:0000259" key="2">
    <source>
        <dbReference type="PROSITE" id="PS50994"/>
    </source>
</evidence>
<sequence length="278" mass="32153">MCQVLVASKSGYYDWLKRPMTVEWMERQEEREKLNQAILEIFHGSYGTYGSPRIHKELIRRGFEVCQKTVAIRMTELTLTAQPPKRKAATTDSNHSQPVYPNVVARDFKAVELNKVWVADITYIRHMGGWSYLASIMDLCSRKIIAYTLGDTMETELPLSALRKALAIRQPEERLIHHSDRGSQYCSKVYTKKLTDNGAVISMSRKGDPWDNACIESFHATLKKELIYRLGRVTREEAERAVRNYIDNFYNTVRIHSSLGYLSPVEFELQKIWEDLPA</sequence>